<dbReference type="Pfam" id="PF00903">
    <property type="entry name" value="Glyoxalase"/>
    <property type="match status" value="1"/>
</dbReference>
<keyword evidence="3" id="KW-1185">Reference proteome</keyword>
<comment type="caution">
    <text evidence="2">The sequence shown here is derived from an EMBL/GenBank/DDBJ whole genome shotgun (WGS) entry which is preliminary data.</text>
</comment>
<reference evidence="2 3" key="1">
    <citation type="submission" date="2021-02" db="EMBL/GenBank/DDBJ databases">
        <title>Draft Genome Sequences of 5 Vibrio neptunius Strains Isolated From of Bivalve Hatcheries.</title>
        <authorList>
            <person name="Galvis F."/>
            <person name="Barja J.L."/>
            <person name="Lemos M.L."/>
            <person name="Balado M."/>
        </authorList>
    </citation>
    <scope>NUCLEOTIDE SEQUENCE [LARGE SCALE GENOMIC DNA]</scope>
    <source>
        <strain evidence="2 3">PP-145.98</strain>
    </source>
</reference>
<proteinExistence type="predicted"/>
<organism evidence="2 3">
    <name type="scientific">Vibrio neptunius</name>
    <dbReference type="NCBI Taxonomy" id="170651"/>
    <lineage>
        <taxon>Bacteria</taxon>
        <taxon>Pseudomonadati</taxon>
        <taxon>Pseudomonadota</taxon>
        <taxon>Gammaproteobacteria</taxon>
        <taxon>Vibrionales</taxon>
        <taxon>Vibrionaceae</taxon>
        <taxon>Vibrio</taxon>
    </lineage>
</organism>
<protein>
    <submittedName>
        <fullName evidence="2">Glyoxalase/bleomycin resistance/dioxygenase family protein</fullName>
    </submittedName>
</protein>
<sequence>MAGQRNKGVEIGQASWSPTCVLIHVPDVELGLKWYQQAFPMSKVIHLPEFDFTVLDINGFSLEVVQADEKVSAGKSGTVLYWAVEDLHWALVHFQSLGAKLYRGPMEIDKGLSMCQVEDPFGNLIGLRGKLDRTSSVKDQ</sequence>
<evidence type="ECO:0000313" key="3">
    <source>
        <dbReference type="Proteomes" id="UP000779070"/>
    </source>
</evidence>
<evidence type="ECO:0000259" key="1">
    <source>
        <dbReference type="Pfam" id="PF00903"/>
    </source>
</evidence>
<dbReference type="Proteomes" id="UP000779070">
    <property type="component" value="Unassembled WGS sequence"/>
</dbReference>
<name>A0ABS3A6N6_9VIBR</name>
<dbReference type="RefSeq" id="WP_206371399.1">
    <property type="nucleotide sequence ID" value="NZ_CAWPTM010000098.1"/>
</dbReference>
<feature type="domain" description="Glyoxalase/fosfomycin resistance/dioxygenase" evidence="1">
    <location>
        <begin position="21"/>
        <end position="125"/>
    </location>
</feature>
<dbReference type="InterPro" id="IPR029068">
    <property type="entry name" value="Glyas_Bleomycin-R_OHBP_Dase"/>
</dbReference>
<accession>A0ABS3A6N6</accession>
<dbReference type="EMBL" id="JAFHLB010000025">
    <property type="protein sequence ID" value="MBN3579451.1"/>
    <property type="molecule type" value="Genomic_DNA"/>
</dbReference>
<evidence type="ECO:0000313" key="2">
    <source>
        <dbReference type="EMBL" id="MBN3579451.1"/>
    </source>
</evidence>
<dbReference type="Gene3D" id="3.10.180.10">
    <property type="entry name" value="2,3-Dihydroxybiphenyl 1,2-Dioxygenase, domain 1"/>
    <property type="match status" value="1"/>
</dbReference>
<gene>
    <name evidence="2" type="ORF">JYA62_17450</name>
</gene>
<dbReference type="InterPro" id="IPR004360">
    <property type="entry name" value="Glyas_Fos-R_dOase_dom"/>
</dbReference>
<dbReference type="SUPFAM" id="SSF54593">
    <property type="entry name" value="Glyoxalase/Bleomycin resistance protein/Dihydroxybiphenyl dioxygenase"/>
    <property type="match status" value="1"/>
</dbReference>